<keyword evidence="5" id="KW-1185">Reference proteome</keyword>
<dbReference type="PANTHER" id="PTHR45648:SF160">
    <property type="entry name" value="GDSL-LIKE LIPASE_ACYLHYDROLASE FAMILY PROTEIN, EXPRESSED"/>
    <property type="match status" value="1"/>
</dbReference>
<keyword evidence="3" id="KW-0732">Signal</keyword>
<feature type="region of interest" description="Disordered" evidence="2">
    <location>
        <begin position="348"/>
        <end position="371"/>
    </location>
</feature>
<feature type="chain" id="PRO_5019353523" description="GDSL esterase/lipase" evidence="3">
    <location>
        <begin position="28"/>
        <end position="371"/>
    </location>
</feature>
<accession>A0A452YCE0</accession>
<dbReference type="EnsemblPlants" id="AET1Gv20372700.3">
    <property type="protein sequence ID" value="AET1Gv20372700.3"/>
    <property type="gene ID" value="AET1Gv20372700"/>
</dbReference>
<feature type="region of interest" description="Disordered" evidence="2">
    <location>
        <begin position="201"/>
        <end position="295"/>
    </location>
</feature>
<proteinExistence type="predicted"/>
<dbReference type="Proteomes" id="UP000015105">
    <property type="component" value="Chromosome 1D"/>
</dbReference>
<reference evidence="5" key="2">
    <citation type="journal article" date="2017" name="Nat. Plants">
        <title>The Aegilops tauschii genome reveals multiple impacts of transposons.</title>
        <authorList>
            <person name="Zhao G."/>
            <person name="Zou C."/>
            <person name="Li K."/>
            <person name="Wang K."/>
            <person name="Li T."/>
            <person name="Gao L."/>
            <person name="Zhang X."/>
            <person name="Wang H."/>
            <person name="Yang Z."/>
            <person name="Liu X."/>
            <person name="Jiang W."/>
            <person name="Mao L."/>
            <person name="Kong X."/>
            <person name="Jiao Y."/>
            <person name="Jia J."/>
        </authorList>
    </citation>
    <scope>NUCLEOTIDE SEQUENCE [LARGE SCALE GENOMIC DNA]</scope>
    <source>
        <strain evidence="5">cv. AL8/78</strain>
    </source>
</reference>
<evidence type="ECO:0008006" key="6">
    <source>
        <dbReference type="Google" id="ProtNLM"/>
    </source>
</evidence>
<reference evidence="5" key="1">
    <citation type="journal article" date="2014" name="Science">
        <title>Ancient hybridizations among the ancestral genomes of bread wheat.</title>
        <authorList>
            <consortium name="International Wheat Genome Sequencing Consortium,"/>
            <person name="Marcussen T."/>
            <person name="Sandve S.R."/>
            <person name="Heier L."/>
            <person name="Spannagl M."/>
            <person name="Pfeifer M."/>
            <person name="Jakobsen K.S."/>
            <person name="Wulff B.B."/>
            <person name="Steuernagel B."/>
            <person name="Mayer K.F."/>
            <person name="Olsen O.A."/>
        </authorList>
    </citation>
    <scope>NUCLEOTIDE SEQUENCE [LARGE SCALE GENOMIC DNA]</scope>
    <source>
        <strain evidence="5">cv. AL8/78</strain>
    </source>
</reference>
<reference evidence="4" key="3">
    <citation type="journal article" date="2017" name="Nature">
        <title>Genome sequence of the progenitor of the wheat D genome Aegilops tauschii.</title>
        <authorList>
            <person name="Luo M.C."/>
            <person name="Gu Y.Q."/>
            <person name="Puiu D."/>
            <person name="Wang H."/>
            <person name="Twardziok S.O."/>
            <person name="Deal K.R."/>
            <person name="Huo N."/>
            <person name="Zhu T."/>
            <person name="Wang L."/>
            <person name="Wang Y."/>
            <person name="McGuire P.E."/>
            <person name="Liu S."/>
            <person name="Long H."/>
            <person name="Ramasamy R.K."/>
            <person name="Rodriguez J.C."/>
            <person name="Van S.L."/>
            <person name="Yuan L."/>
            <person name="Wang Z."/>
            <person name="Xia Z."/>
            <person name="Xiao L."/>
            <person name="Anderson O.D."/>
            <person name="Ouyang S."/>
            <person name="Liang Y."/>
            <person name="Zimin A.V."/>
            <person name="Pertea G."/>
            <person name="Qi P."/>
            <person name="Bennetzen J.L."/>
            <person name="Dai X."/>
            <person name="Dawson M.W."/>
            <person name="Muller H.G."/>
            <person name="Kugler K."/>
            <person name="Rivarola-Duarte L."/>
            <person name="Spannagl M."/>
            <person name="Mayer K.F.X."/>
            <person name="Lu F.H."/>
            <person name="Bevan M.W."/>
            <person name="Leroy P."/>
            <person name="Li P."/>
            <person name="You F.M."/>
            <person name="Sun Q."/>
            <person name="Liu Z."/>
            <person name="Lyons E."/>
            <person name="Wicker T."/>
            <person name="Salzberg S.L."/>
            <person name="Devos K.M."/>
            <person name="Dvorak J."/>
        </authorList>
    </citation>
    <scope>NUCLEOTIDE SEQUENCE [LARGE SCALE GENOMIC DNA]</scope>
    <source>
        <strain evidence="4">cv. AL8/78</strain>
    </source>
</reference>
<keyword evidence="1" id="KW-0378">Hydrolase</keyword>
<organism evidence="4 5">
    <name type="scientific">Aegilops tauschii subsp. strangulata</name>
    <name type="common">Goatgrass</name>
    <dbReference type="NCBI Taxonomy" id="200361"/>
    <lineage>
        <taxon>Eukaryota</taxon>
        <taxon>Viridiplantae</taxon>
        <taxon>Streptophyta</taxon>
        <taxon>Embryophyta</taxon>
        <taxon>Tracheophyta</taxon>
        <taxon>Spermatophyta</taxon>
        <taxon>Magnoliopsida</taxon>
        <taxon>Liliopsida</taxon>
        <taxon>Poales</taxon>
        <taxon>Poaceae</taxon>
        <taxon>BOP clade</taxon>
        <taxon>Pooideae</taxon>
        <taxon>Triticodae</taxon>
        <taxon>Triticeae</taxon>
        <taxon>Triticinae</taxon>
        <taxon>Aegilops</taxon>
    </lineage>
</organism>
<name>A0A452YCE0_AEGTS</name>
<feature type="compositionally biased region" description="Low complexity" evidence="2">
    <location>
        <begin position="221"/>
        <end position="240"/>
    </location>
</feature>
<feature type="region of interest" description="Disordered" evidence="2">
    <location>
        <begin position="142"/>
        <end position="167"/>
    </location>
</feature>
<reference evidence="4" key="5">
    <citation type="journal article" date="2021" name="G3 (Bethesda)">
        <title>Aegilops tauschii genome assembly Aet v5.0 features greater sequence contiguity and improved annotation.</title>
        <authorList>
            <person name="Wang L."/>
            <person name="Zhu T."/>
            <person name="Rodriguez J.C."/>
            <person name="Deal K.R."/>
            <person name="Dubcovsky J."/>
            <person name="McGuire P.E."/>
            <person name="Lux T."/>
            <person name="Spannagl M."/>
            <person name="Mayer K.F.X."/>
            <person name="Baldrich P."/>
            <person name="Meyers B.C."/>
            <person name="Huo N."/>
            <person name="Gu Y.Q."/>
            <person name="Zhou H."/>
            <person name="Devos K.M."/>
            <person name="Bennetzen J.L."/>
            <person name="Unver T."/>
            <person name="Budak H."/>
            <person name="Gulick P.J."/>
            <person name="Galiba G."/>
            <person name="Kalapos B."/>
            <person name="Nelson D.R."/>
            <person name="Li P."/>
            <person name="You F.M."/>
            <person name="Luo M.C."/>
            <person name="Dvorak J."/>
        </authorList>
    </citation>
    <scope>NUCLEOTIDE SEQUENCE [LARGE SCALE GENOMIC DNA]</scope>
    <source>
        <strain evidence="4">cv. AL8/78</strain>
    </source>
</reference>
<evidence type="ECO:0000256" key="1">
    <source>
        <dbReference type="ARBA" id="ARBA00022801"/>
    </source>
</evidence>
<feature type="compositionally biased region" description="Basic residues" evidence="2">
    <location>
        <begin position="262"/>
        <end position="282"/>
    </location>
</feature>
<dbReference type="Gramene" id="AET1Gv20372700.3">
    <property type="protein sequence ID" value="AET1Gv20372700.3"/>
    <property type="gene ID" value="AET1Gv20372700"/>
</dbReference>
<evidence type="ECO:0000256" key="2">
    <source>
        <dbReference type="SAM" id="MobiDB-lite"/>
    </source>
</evidence>
<feature type="signal peptide" evidence="3">
    <location>
        <begin position="1"/>
        <end position="27"/>
    </location>
</feature>
<dbReference type="PANTHER" id="PTHR45648">
    <property type="entry name" value="GDSL LIPASE/ACYLHYDROLASE FAMILY PROTEIN (AFU_ORTHOLOGUE AFUA_4G14700)"/>
    <property type="match status" value="1"/>
</dbReference>
<dbReference type="InterPro" id="IPR051058">
    <property type="entry name" value="GDSL_Est/Lipase"/>
</dbReference>
<dbReference type="Gene3D" id="3.40.50.1110">
    <property type="entry name" value="SGNH hydrolase"/>
    <property type="match status" value="1"/>
</dbReference>
<reference evidence="4" key="4">
    <citation type="submission" date="2019-03" db="UniProtKB">
        <authorList>
            <consortium name="EnsemblPlants"/>
        </authorList>
    </citation>
    <scope>IDENTIFICATION</scope>
</reference>
<evidence type="ECO:0000313" key="4">
    <source>
        <dbReference type="EnsemblPlants" id="AET1Gv20372700.3"/>
    </source>
</evidence>
<sequence length="371" mass="39718">MAGGASALAIMALGVLLLAAPSECARAFFVFGDSLVDNGNNNYLMTTARADSPPYGIDYPTHQATGRFSNGLNIPDIISEQIGAEPTLPYLSPELHGAKLLVGANFASAGVGILNDTGIQFVREHREGEPAAALLRRVPGEAARAGGRVPGDADREPGAGAHHPRRQRLRQQLLPHPLLPPLPPVLPPRLRPLPHLRVQEDPHEAVRHGRAARAGDGDGPAGLRAGGARAPQPRRGVRQGPDARGGAVQPAAVPGPGGAQRALRRRDLHRRQLLPRPLRLHQRPGGVRLPDGQGGVLRAGAAQRRRPLHGGVPPLRQQGPVRVLGLVPPHGARQPDHRQPVHDRLARLRQPAQPQHRPAHRRQPHGLMICY</sequence>
<dbReference type="InterPro" id="IPR036514">
    <property type="entry name" value="SGNH_hydro_sf"/>
</dbReference>
<protein>
    <recommendedName>
        <fullName evidence="6">GDSL esterase/lipase</fullName>
    </recommendedName>
</protein>
<evidence type="ECO:0000256" key="3">
    <source>
        <dbReference type="SAM" id="SignalP"/>
    </source>
</evidence>
<evidence type="ECO:0000313" key="5">
    <source>
        <dbReference type="Proteomes" id="UP000015105"/>
    </source>
</evidence>
<dbReference type="AlphaFoldDB" id="A0A452YCE0"/>
<dbReference type="GO" id="GO:0016787">
    <property type="term" value="F:hydrolase activity"/>
    <property type="evidence" value="ECO:0007669"/>
    <property type="project" value="UniProtKB-KW"/>
</dbReference>
<feature type="region of interest" description="Disordered" evidence="2">
    <location>
        <begin position="300"/>
        <end position="319"/>
    </location>
</feature>